<name>A0ABS8S199_DATST</name>
<dbReference type="Proteomes" id="UP000823775">
    <property type="component" value="Unassembled WGS sequence"/>
</dbReference>
<comment type="caution">
    <text evidence="1">The sequence shown here is derived from an EMBL/GenBank/DDBJ whole genome shotgun (WGS) entry which is preliminary data.</text>
</comment>
<evidence type="ECO:0000313" key="1">
    <source>
        <dbReference type="EMBL" id="MCD7452798.1"/>
    </source>
</evidence>
<protein>
    <submittedName>
        <fullName evidence="1">Uncharacterized protein</fullName>
    </submittedName>
</protein>
<sequence length="128" mass="14768">CARHKFGGRTEAVGQISRNPWATIWHILLTQLYSHQLTRFIEESHGSIEKLWYAQGHDPQEEEFLLYVLKGSNGLIEKSDGQFRQASNRRWASAATVRHYKRGFNRCSIKPAALILLHSMIQETQAFT</sequence>
<feature type="non-terminal residue" evidence="1">
    <location>
        <position position="1"/>
    </location>
</feature>
<evidence type="ECO:0000313" key="2">
    <source>
        <dbReference type="Proteomes" id="UP000823775"/>
    </source>
</evidence>
<proteinExistence type="predicted"/>
<organism evidence="1 2">
    <name type="scientific">Datura stramonium</name>
    <name type="common">Jimsonweed</name>
    <name type="synonym">Common thornapple</name>
    <dbReference type="NCBI Taxonomy" id="4076"/>
    <lineage>
        <taxon>Eukaryota</taxon>
        <taxon>Viridiplantae</taxon>
        <taxon>Streptophyta</taxon>
        <taxon>Embryophyta</taxon>
        <taxon>Tracheophyta</taxon>
        <taxon>Spermatophyta</taxon>
        <taxon>Magnoliopsida</taxon>
        <taxon>eudicotyledons</taxon>
        <taxon>Gunneridae</taxon>
        <taxon>Pentapetalae</taxon>
        <taxon>asterids</taxon>
        <taxon>lamiids</taxon>
        <taxon>Solanales</taxon>
        <taxon>Solanaceae</taxon>
        <taxon>Solanoideae</taxon>
        <taxon>Datureae</taxon>
        <taxon>Datura</taxon>
    </lineage>
</organism>
<keyword evidence="2" id="KW-1185">Reference proteome</keyword>
<gene>
    <name evidence="1" type="ORF">HAX54_018239</name>
</gene>
<dbReference type="EMBL" id="JACEIK010000224">
    <property type="protein sequence ID" value="MCD7452798.1"/>
    <property type="molecule type" value="Genomic_DNA"/>
</dbReference>
<accession>A0ABS8S199</accession>
<reference evidence="1 2" key="1">
    <citation type="journal article" date="2021" name="BMC Genomics">
        <title>Datura genome reveals duplications of psychoactive alkaloid biosynthetic genes and high mutation rate following tissue culture.</title>
        <authorList>
            <person name="Rajewski A."/>
            <person name="Carter-House D."/>
            <person name="Stajich J."/>
            <person name="Litt A."/>
        </authorList>
    </citation>
    <scope>NUCLEOTIDE SEQUENCE [LARGE SCALE GENOMIC DNA]</scope>
    <source>
        <strain evidence="1">AR-01</strain>
    </source>
</reference>